<keyword evidence="1" id="KW-0472">Membrane</keyword>
<proteinExistence type="predicted"/>
<gene>
    <name evidence="2" type="ORF">RGQ30_23880</name>
</gene>
<feature type="transmembrane region" description="Helical" evidence="1">
    <location>
        <begin position="42"/>
        <end position="63"/>
    </location>
</feature>
<dbReference type="Proteomes" id="UP001329151">
    <property type="component" value="Chromosome"/>
</dbReference>
<organism evidence="2 3">
    <name type="scientific">Limnobacter thiooxidans</name>
    <dbReference type="NCBI Taxonomy" id="131080"/>
    <lineage>
        <taxon>Bacteria</taxon>
        <taxon>Pseudomonadati</taxon>
        <taxon>Pseudomonadota</taxon>
        <taxon>Betaproteobacteria</taxon>
        <taxon>Burkholderiales</taxon>
        <taxon>Burkholderiaceae</taxon>
        <taxon>Limnobacter</taxon>
    </lineage>
</organism>
<evidence type="ECO:0000313" key="2">
    <source>
        <dbReference type="EMBL" id="BET26887.1"/>
    </source>
</evidence>
<name>A0AA86JLL7_9BURK</name>
<dbReference type="InterPro" id="IPR021218">
    <property type="entry name" value="DUF2784"/>
</dbReference>
<dbReference type="KEGG" id="lto:RGQ30_23880"/>
<keyword evidence="1" id="KW-1133">Transmembrane helix</keyword>
<keyword evidence="1" id="KW-0812">Transmembrane</keyword>
<evidence type="ECO:0000256" key="1">
    <source>
        <dbReference type="SAM" id="Phobius"/>
    </source>
</evidence>
<keyword evidence="3" id="KW-1185">Reference proteome</keyword>
<dbReference type="Pfam" id="PF10861">
    <property type="entry name" value="DUF2784"/>
    <property type="match status" value="1"/>
</dbReference>
<protein>
    <submittedName>
        <fullName evidence="2">DUF2784 domain-containing protein</fullName>
    </submittedName>
</protein>
<dbReference type="AlphaFoldDB" id="A0AA86JLL7"/>
<dbReference type="EMBL" id="AP028947">
    <property type="protein sequence ID" value="BET26887.1"/>
    <property type="molecule type" value="Genomic_DNA"/>
</dbReference>
<evidence type="ECO:0000313" key="3">
    <source>
        <dbReference type="Proteomes" id="UP001329151"/>
    </source>
</evidence>
<accession>A0AA86JLL7</accession>
<feature type="transmembrane region" description="Helical" evidence="1">
    <location>
        <begin position="6"/>
        <end position="30"/>
    </location>
</feature>
<reference evidence="2 3" key="1">
    <citation type="submission" date="2023-10" db="EMBL/GenBank/DDBJ databases">
        <title>Complete Genome Sequence of Limnobacter thiooxidans CS-K2T, Isolated from freshwater lake sediments in Bavaria, Germany.</title>
        <authorList>
            <person name="Naruki M."/>
            <person name="Watanabe A."/>
            <person name="Warashina T."/>
            <person name="Morita T."/>
            <person name="Arakawa K."/>
        </authorList>
    </citation>
    <scope>NUCLEOTIDE SEQUENCE [LARGE SCALE GENOMIC DNA]</scope>
    <source>
        <strain evidence="2 3">CS-K2</strain>
    </source>
</reference>
<sequence length="130" mass="15017">MNYSFLADAVLLVHFAIVLFVVAGLLLIAVGNAVHWRWVNGWWFRALHLLAIGIVVAESWLGIECPLTTLENWLRIQAGQGNYLGSFIQYWVHGILFYQAPRWVFTLAYTLFAFAVVVAWWRWPPVQVRD</sequence>
<feature type="transmembrane region" description="Helical" evidence="1">
    <location>
        <begin position="103"/>
        <end position="123"/>
    </location>
</feature>
<dbReference type="RefSeq" id="WP_130557983.1">
    <property type="nucleotide sequence ID" value="NZ_AP028947.1"/>
</dbReference>